<protein>
    <submittedName>
        <fullName evidence="6">Alkanesulfonate monooxygenase SsuD/methylene tetrahydromethanopterin reductase-like flavin-dependent oxidoreductase (Luciferase family)</fullName>
    </submittedName>
</protein>
<keyword evidence="1" id="KW-0285">Flavoprotein</keyword>
<keyword evidence="3" id="KW-0560">Oxidoreductase</keyword>
<keyword evidence="4 6" id="KW-0503">Monooxygenase</keyword>
<dbReference type="Gene3D" id="3.20.20.30">
    <property type="entry name" value="Luciferase-like domain"/>
    <property type="match status" value="1"/>
</dbReference>
<evidence type="ECO:0000256" key="1">
    <source>
        <dbReference type="ARBA" id="ARBA00022630"/>
    </source>
</evidence>
<organism evidence="6 7">
    <name type="scientific">Chelatococcus asaccharovorans</name>
    <dbReference type="NCBI Taxonomy" id="28210"/>
    <lineage>
        <taxon>Bacteria</taxon>
        <taxon>Pseudomonadati</taxon>
        <taxon>Pseudomonadota</taxon>
        <taxon>Alphaproteobacteria</taxon>
        <taxon>Hyphomicrobiales</taxon>
        <taxon>Chelatococcaceae</taxon>
        <taxon>Chelatococcus</taxon>
    </lineage>
</organism>
<evidence type="ECO:0000313" key="6">
    <source>
        <dbReference type="EMBL" id="PXW53654.1"/>
    </source>
</evidence>
<proteinExistence type="predicted"/>
<keyword evidence="7" id="KW-1185">Reference proteome</keyword>
<name>A0A2V3U7D2_9HYPH</name>
<dbReference type="PANTHER" id="PTHR42847">
    <property type="entry name" value="ALKANESULFONATE MONOOXYGENASE"/>
    <property type="match status" value="1"/>
</dbReference>
<dbReference type="GO" id="GO:0004497">
    <property type="term" value="F:monooxygenase activity"/>
    <property type="evidence" value="ECO:0007669"/>
    <property type="project" value="UniProtKB-KW"/>
</dbReference>
<comment type="caution">
    <text evidence="6">The sequence shown here is derived from an EMBL/GenBank/DDBJ whole genome shotgun (WGS) entry which is preliminary data.</text>
</comment>
<dbReference type="SUPFAM" id="SSF51679">
    <property type="entry name" value="Bacterial luciferase-like"/>
    <property type="match status" value="1"/>
</dbReference>
<evidence type="ECO:0000256" key="4">
    <source>
        <dbReference type="ARBA" id="ARBA00023033"/>
    </source>
</evidence>
<dbReference type="Proteomes" id="UP000248021">
    <property type="component" value="Unassembled WGS sequence"/>
</dbReference>
<dbReference type="InterPro" id="IPR036661">
    <property type="entry name" value="Luciferase-like_sf"/>
</dbReference>
<feature type="domain" description="Luciferase-like" evidence="5">
    <location>
        <begin position="15"/>
        <end position="338"/>
    </location>
</feature>
<dbReference type="GO" id="GO:0016705">
    <property type="term" value="F:oxidoreductase activity, acting on paired donors, with incorporation or reduction of molecular oxygen"/>
    <property type="evidence" value="ECO:0007669"/>
    <property type="project" value="InterPro"/>
</dbReference>
<dbReference type="EMBL" id="QJJK01000013">
    <property type="protein sequence ID" value="PXW53654.1"/>
    <property type="molecule type" value="Genomic_DNA"/>
</dbReference>
<sequence length="379" mass="42337">MGQNEKNPIYNANRMKLGVFASNGKGTTMTLVPEAHRADWKKSLEACVVADRAGFEALVPYARWKGYVDGKPDHPSATVLEPYAWAAGIAQATEHACVFSTSHIPTIHPIFAAKQGATIDHISGGRFALNVVGGWNKPELEMFGAPMKEHELRYDQVEEWLTIVQRLWSERDEFDHEGQFYKINGGLSSPKPIQQHVPIMNAGGSDKGRHFAAKNADLCFLIIRSENEDEIRAQVDDYRNLAHTEYGRDVQIWMHSYVVQRETAQEADAYLNRYVVEMGDHECVDAWVEKQAANTKLMSHEALEQMRFRFAAGAGGFPLVGTAEMIVNRLSMLSRAGIAGILLSWVDYAEGLERWNRSVMPMLEQAGLREPFRGAASGA</sequence>
<accession>A0A2V3U7D2</accession>
<dbReference type="PANTHER" id="PTHR42847:SF4">
    <property type="entry name" value="ALKANESULFONATE MONOOXYGENASE-RELATED"/>
    <property type="match status" value="1"/>
</dbReference>
<gene>
    <name evidence="6" type="ORF">C7450_113142</name>
</gene>
<dbReference type="InterPro" id="IPR011251">
    <property type="entry name" value="Luciferase-like_dom"/>
</dbReference>
<keyword evidence="2" id="KW-0288">FMN</keyword>
<evidence type="ECO:0000256" key="3">
    <source>
        <dbReference type="ARBA" id="ARBA00023002"/>
    </source>
</evidence>
<dbReference type="RefSeq" id="WP_210206551.1">
    <property type="nucleotide sequence ID" value="NZ_JAHBRY010000001.1"/>
</dbReference>
<dbReference type="InterPro" id="IPR050172">
    <property type="entry name" value="SsuD_RutA_monooxygenase"/>
</dbReference>
<dbReference type="Pfam" id="PF00296">
    <property type="entry name" value="Bac_luciferase"/>
    <property type="match status" value="1"/>
</dbReference>
<evidence type="ECO:0000313" key="7">
    <source>
        <dbReference type="Proteomes" id="UP000248021"/>
    </source>
</evidence>
<dbReference type="AlphaFoldDB" id="A0A2V3U7D2"/>
<reference evidence="6 7" key="1">
    <citation type="submission" date="2018-05" db="EMBL/GenBank/DDBJ databases">
        <title>Genomic Encyclopedia of Type Strains, Phase IV (KMG-IV): sequencing the most valuable type-strain genomes for metagenomic binning, comparative biology and taxonomic classification.</title>
        <authorList>
            <person name="Goeker M."/>
        </authorList>
    </citation>
    <scope>NUCLEOTIDE SEQUENCE [LARGE SCALE GENOMIC DNA]</scope>
    <source>
        <strain evidence="6 7">DSM 6462</strain>
    </source>
</reference>
<evidence type="ECO:0000259" key="5">
    <source>
        <dbReference type="Pfam" id="PF00296"/>
    </source>
</evidence>
<evidence type="ECO:0000256" key="2">
    <source>
        <dbReference type="ARBA" id="ARBA00022643"/>
    </source>
</evidence>
<dbReference type="CDD" id="cd01094">
    <property type="entry name" value="Alkanesulfonate_monoxygenase"/>
    <property type="match status" value="1"/>
</dbReference>